<protein>
    <recommendedName>
        <fullName evidence="4 5">Large ribosomal subunit protein uL10</fullName>
    </recommendedName>
</protein>
<dbReference type="InterPro" id="IPR022973">
    <property type="entry name" value="Ribosomal_uL10_bac"/>
</dbReference>
<name>A0A2M8LDE0_9BACT</name>
<gene>
    <name evidence="5 6" type="primary">rplJ</name>
    <name evidence="6" type="ORF">COV04_04650</name>
</gene>
<organism evidence="6 7">
    <name type="scientific">Candidatus Uhrbacteria bacterium CG10_big_fil_rev_8_21_14_0_10_48_11</name>
    <dbReference type="NCBI Taxonomy" id="1975037"/>
    <lineage>
        <taxon>Bacteria</taxon>
        <taxon>Candidatus Uhriibacteriota</taxon>
    </lineage>
</organism>
<dbReference type="AlphaFoldDB" id="A0A2M8LDE0"/>
<dbReference type="HAMAP" id="MF_00362">
    <property type="entry name" value="Ribosomal_uL10"/>
    <property type="match status" value="1"/>
</dbReference>
<accession>A0A2M8LDE0</accession>
<dbReference type="Pfam" id="PF00466">
    <property type="entry name" value="Ribosomal_L10"/>
    <property type="match status" value="1"/>
</dbReference>
<evidence type="ECO:0000313" key="7">
    <source>
        <dbReference type="Proteomes" id="UP000231152"/>
    </source>
</evidence>
<dbReference type="PANTHER" id="PTHR11560">
    <property type="entry name" value="39S RIBOSOMAL PROTEIN L10, MITOCHONDRIAL"/>
    <property type="match status" value="1"/>
</dbReference>
<dbReference type="EMBL" id="PFET01000016">
    <property type="protein sequence ID" value="PJE75464.1"/>
    <property type="molecule type" value="Genomic_DNA"/>
</dbReference>
<dbReference type="InterPro" id="IPR002363">
    <property type="entry name" value="Ribosomal_uL10_CS_bac"/>
</dbReference>
<comment type="similarity">
    <text evidence="1 5">Belongs to the universal ribosomal protein uL10 family.</text>
</comment>
<evidence type="ECO:0000256" key="3">
    <source>
        <dbReference type="ARBA" id="ARBA00023274"/>
    </source>
</evidence>
<dbReference type="Gene3D" id="3.30.70.1730">
    <property type="match status" value="1"/>
</dbReference>
<dbReference type="GO" id="GO:0006412">
    <property type="term" value="P:translation"/>
    <property type="evidence" value="ECO:0007669"/>
    <property type="project" value="UniProtKB-UniRule"/>
</dbReference>
<dbReference type="CDD" id="cd05797">
    <property type="entry name" value="Ribosomal_L10"/>
    <property type="match status" value="1"/>
</dbReference>
<dbReference type="NCBIfam" id="NF000955">
    <property type="entry name" value="PRK00099.1-1"/>
    <property type="match status" value="1"/>
</dbReference>
<keyword evidence="5" id="KW-0694">RNA-binding</keyword>
<dbReference type="GO" id="GO:0070180">
    <property type="term" value="F:large ribosomal subunit rRNA binding"/>
    <property type="evidence" value="ECO:0007669"/>
    <property type="project" value="UniProtKB-UniRule"/>
</dbReference>
<reference evidence="6 7" key="1">
    <citation type="submission" date="2017-09" db="EMBL/GenBank/DDBJ databases">
        <title>Depth-based differentiation of microbial function through sediment-hosted aquifers and enrichment of novel symbionts in the deep terrestrial subsurface.</title>
        <authorList>
            <person name="Probst A.J."/>
            <person name="Ladd B."/>
            <person name="Jarett J.K."/>
            <person name="Geller-Mcgrath D.E."/>
            <person name="Sieber C.M."/>
            <person name="Emerson J.B."/>
            <person name="Anantharaman K."/>
            <person name="Thomas B.C."/>
            <person name="Malmstrom R."/>
            <person name="Stieglmeier M."/>
            <person name="Klingl A."/>
            <person name="Woyke T."/>
            <person name="Ryan C.M."/>
            <person name="Banfield J.F."/>
        </authorList>
    </citation>
    <scope>NUCLEOTIDE SEQUENCE [LARGE SCALE GENOMIC DNA]</scope>
    <source>
        <strain evidence="6">CG10_big_fil_rev_8_21_14_0_10_48_11</strain>
    </source>
</reference>
<proteinExistence type="inferred from homology"/>
<dbReference type="InterPro" id="IPR001790">
    <property type="entry name" value="Ribosomal_uL10"/>
</dbReference>
<dbReference type="InterPro" id="IPR043141">
    <property type="entry name" value="Ribosomal_uL10-like_sf"/>
</dbReference>
<comment type="function">
    <text evidence="5">Forms part of the ribosomal stalk, playing a central role in the interaction of the ribosome with GTP-bound translation factors.</text>
</comment>
<dbReference type="InterPro" id="IPR047865">
    <property type="entry name" value="Ribosomal_uL10_bac_type"/>
</dbReference>
<evidence type="ECO:0000256" key="4">
    <source>
        <dbReference type="ARBA" id="ARBA00035202"/>
    </source>
</evidence>
<keyword evidence="2 5" id="KW-0689">Ribosomal protein</keyword>
<keyword evidence="5" id="KW-0699">rRNA-binding</keyword>
<dbReference type="GO" id="GO:0003735">
    <property type="term" value="F:structural constituent of ribosome"/>
    <property type="evidence" value="ECO:0007669"/>
    <property type="project" value="InterPro"/>
</dbReference>
<dbReference type="SUPFAM" id="SSF160369">
    <property type="entry name" value="Ribosomal protein L10-like"/>
    <property type="match status" value="1"/>
</dbReference>
<dbReference type="Proteomes" id="UP000231152">
    <property type="component" value="Unassembled WGS sequence"/>
</dbReference>
<dbReference type="Gene3D" id="6.10.250.290">
    <property type="match status" value="1"/>
</dbReference>
<keyword evidence="3 5" id="KW-0687">Ribonucleoprotein</keyword>
<sequence length="191" mass="20296">MLLVTAAIRSLFIFMAKSRQTKVEEIKELVGAVSDAEGIVFANFAGLTVSDINDLRRRCREADVQYFVAKKTLLKIAFEKAGVDAIDAKQLSGSVAAVFGKDEVVAAKILNEFAKTHESLQFVSGALPKGGGWQALSAAEVEQLADLPSKTELIGQMVGTLTAPLRGFVTVLSGPSRSLVQVLSAISQAKA</sequence>
<evidence type="ECO:0000256" key="5">
    <source>
        <dbReference type="HAMAP-Rule" id="MF_00362"/>
    </source>
</evidence>
<comment type="subunit">
    <text evidence="5">Part of the ribosomal stalk of the 50S ribosomal subunit. The N-terminus interacts with L11 and the large rRNA to form the base of the stalk. The C-terminus forms an elongated spine to which L12 dimers bind in a sequential fashion forming a multimeric L10(L12)X complex.</text>
</comment>
<evidence type="ECO:0000256" key="2">
    <source>
        <dbReference type="ARBA" id="ARBA00022980"/>
    </source>
</evidence>
<dbReference type="PROSITE" id="PS01109">
    <property type="entry name" value="RIBOSOMAL_L10"/>
    <property type="match status" value="1"/>
</dbReference>
<comment type="caution">
    <text evidence="6">The sequence shown here is derived from an EMBL/GenBank/DDBJ whole genome shotgun (WGS) entry which is preliminary data.</text>
</comment>
<dbReference type="GO" id="GO:0015934">
    <property type="term" value="C:large ribosomal subunit"/>
    <property type="evidence" value="ECO:0007669"/>
    <property type="project" value="InterPro"/>
</dbReference>
<evidence type="ECO:0000256" key="1">
    <source>
        <dbReference type="ARBA" id="ARBA00008889"/>
    </source>
</evidence>
<evidence type="ECO:0000313" key="6">
    <source>
        <dbReference type="EMBL" id="PJE75464.1"/>
    </source>
</evidence>